<reference evidence="4 5" key="1">
    <citation type="submission" date="2019-12" db="EMBL/GenBank/DDBJ databases">
        <title>Endophytic bacteria associated with Panax ginseng seedlings.</title>
        <authorList>
            <person name="Park J.M."/>
            <person name="Shin R."/>
            <person name="Jo S.H."/>
        </authorList>
    </citation>
    <scope>NUCLEOTIDE SEQUENCE [LARGE SCALE GENOMIC DNA]</scope>
    <source>
        <strain evidence="4 5">PgKB32</strain>
    </source>
</reference>
<protein>
    <recommendedName>
        <fullName evidence="3">N-acetyltransferase domain-containing protein</fullName>
    </recommendedName>
</protein>
<evidence type="ECO:0000313" key="4">
    <source>
        <dbReference type="EMBL" id="KAF2395272.1"/>
    </source>
</evidence>
<evidence type="ECO:0000256" key="2">
    <source>
        <dbReference type="ARBA" id="ARBA00023315"/>
    </source>
</evidence>
<evidence type="ECO:0000256" key="1">
    <source>
        <dbReference type="ARBA" id="ARBA00022679"/>
    </source>
</evidence>
<proteinExistence type="predicted"/>
<name>A0A6L5C552_9PSED</name>
<dbReference type="Gene3D" id="3.40.630.30">
    <property type="match status" value="1"/>
</dbReference>
<dbReference type="GO" id="GO:0016747">
    <property type="term" value="F:acyltransferase activity, transferring groups other than amino-acyl groups"/>
    <property type="evidence" value="ECO:0007669"/>
    <property type="project" value="InterPro"/>
</dbReference>
<dbReference type="RefSeq" id="WP_163910225.1">
    <property type="nucleotide sequence ID" value="NZ_JAAAXX010000001.1"/>
</dbReference>
<organism evidence="4 5">
    <name type="scientific">Pseudomonas frederiksbergensis</name>
    <dbReference type="NCBI Taxonomy" id="104087"/>
    <lineage>
        <taxon>Bacteria</taxon>
        <taxon>Pseudomonadati</taxon>
        <taxon>Pseudomonadota</taxon>
        <taxon>Gammaproteobacteria</taxon>
        <taxon>Pseudomonadales</taxon>
        <taxon>Pseudomonadaceae</taxon>
        <taxon>Pseudomonas</taxon>
    </lineage>
</organism>
<keyword evidence="2" id="KW-0012">Acyltransferase</keyword>
<dbReference type="Pfam" id="PF00583">
    <property type="entry name" value="Acetyltransf_1"/>
    <property type="match status" value="1"/>
</dbReference>
<dbReference type="SUPFAM" id="SSF55729">
    <property type="entry name" value="Acyl-CoA N-acyltransferases (Nat)"/>
    <property type="match status" value="1"/>
</dbReference>
<comment type="caution">
    <text evidence="4">The sequence shown here is derived from an EMBL/GenBank/DDBJ whole genome shotgun (WGS) entry which is preliminary data.</text>
</comment>
<dbReference type="InterPro" id="IPR000182">
    <property type="entry name" value="GNAT_dom"/>
</dbReference>
<dbReference type="PANTHER" id="PTHR43800">
    <property type="entry name" value="PEPTIDYL-LYSINE N-ACETYLTRANSFERASE YJAB"/>
    <property type="match status" value="1"/>
</dbReference>
<keyword evidence="1" id="KW-0808">Transferase</keyword>
<evidence type="ECO:0000259" key="3">
    <source>
        <dbReference type="PROSITE" id="PS51186"/>
    </source>
</evidence>
<evidence type="ECO:0000313" key="5">
    <source>
        <dbReference type="Proteomes" id="UP000475265"/>
    </source>
</evidence>
<dbReference type="PROSITE" id="PS51186">
    <property type="entry name" value="GNAT"/>
    <property type="match status" value="1"/>
</dbReference>
<dbReference type="EMBL" id="JAAAXX010000001">
    <property type="protein sequence ID" value="KAF2395272.1"/>
    <property type="molecule type" value="Genomic_DNA"/>
</dbReference>
<sequence length="172" mass="19562">MTITLRRTQPVDANALPAIERSAAALFRTDPSLAWLADTPVTDARQHLHAIETQDIWVAELPEGVLAGFLSAEQVDNQLHIQELSVSQHFQGQGIGRKLLLAAIEYSRERELDGLTLTTFRDLPWNAPFYQRWGFETLSPNETSPRLLAILRKEIDHGLPEERRCAMWLRLL</sequence>
<gene>
    <name evidence="4" type="ORF">FX983_03256</name>
</gene>
<dbReference type="Proteomes" id="UP000475265">
    <property type="component" value="Unassembled WGS sequence"/>
</dbReference>
<dbReference type="PANTHER" id="PTHR43800:SF1">
    <property type="entry name" value="PEPTIDYL-LYSINE N-ACETYLTRANSFERASE YJAB"/>
    <property type="match status" value="1"/>
</dbReference>
<accession>A0A6L5C552</accession>
<dbReference type="AlphaFoldDB" id="A0A6L5C552"/>
<feature type="domain" description="N-acetyltransferase" evidence="3">
    <location>
        <begin position="3"/>
        <end position="154"/>
    </location>
</feature>
<dbReference type="InterPro" id="IPR016181">
    <property type="entry name" value="Acyl_CoA_acyltransferase"/>
</dbReference>
<dbReference type="CDD" id="cd04301">
    <property type="entry name" value="NAT_SF"/>
    <property type="match status" value="1"/>
</dbReference>